<evidence type="ECO:0000313" key="2">
    <source>
        <dbReference type="EMBL" id="TVU26149.1"/>
    </source>
</evidence>
<dbReference type="Gramene" id="TVU26149">
    <property type="protein sequence ID" value="TVU26149"/>
    <property type="gene ID" value="EJB05_28685"/>
</dbReference>
<feature type="non-terminal residue" evidence="2">
    <location>
        <position position="1"/>
    </location>
</feature>
<comment type="caution">
    <text evidence="2">The sequence shown here is derived from an EMBL/GenBank/DDBJ whole genome shotgun (WGS) entry which is preliminary data.</text>
</comment>
<dbReference type="EMBL" id="RWGY01000013">
    <property type="protein sequence ID" value="TVU26149.1"/>
    <property type="molecule type" value="Genomic_DNA"/>
</dbReference>
<keyword evidence="3" id="KW-1185">Reference proteome</keyword>
<dbReference type="Proteomes" id="UP000324897">
    <property type="component" value="Chromosome 2"/>
</dbReference>
<proteinExistence type="predicted"/>
<reference evidence="2 3" key="1">
    <citation type="journal article" date="2019" name="Sci. Rep.">
        <title>A high-quality genome of Eragrostis curvula grass provides insights into Poaceae evolution and supports new strategies to enhance forage quality.</title>
        <authorList>
            <person name="Carballo J."/>
            <person name="Santos B.A.C.M."/>
            <person name="Zappacosta D."/>
            <person name="Garbus I."/>
            <person name="Selva J.P."/>
            <person name="Gallo C.A."/>
            <person name="Diaz A."/>
            <person name="Albertini E."/>
            <person name="Caccamo M."/>
            <person name="Echenique V."/>
        </authorList>
    </citation>
    <scope>NUCLEOTIDE SEQUENCE [LARGE SCALE GENOMIC DNA]</scope>
    <source>
        <strain evidence="3">cv. Victoria</strain>
        <tissue evidence="2">Leaf</tissue>
    </source>
</reference>
<organism evidence="2 3">
    <name type="scientific">Eragrostis curvula</name>
    <name type="common">weeping love grass</name>
    <dbReference type="NCBI Taxonomy" id="38414"/>
    <lineage>
        <taxon>Eukaryota</taxon>
        <taxon>Viridiplantae</taxon>
        <taxon>Streptophyta</taxon>
        <taxon>Embryophyta</taxon>
        <taxon>Tracheophyta</taxon>
        <taxon>Spermatophyta</taxon>
        <taxon>Magnoliopsida</taxon>
        <taxon>Liliopsida</taxon>
        <taxon>Poales</taxon>
        <taxon>Poaceae</taxon>
        <taxon>PACMAD clade</taxon>
        <taxon>Chloridoideae</taxon>
        <taxon>Eragrostideae</taxon>
        <taxon>Eragrostidinae</taxon>
        <taxon>Eragrostis</taxon>
    </lineage>
</organism>
<protein>
    <submittedName>
        <fullName evidence="2">Uncharacterized protein</fullName>
    </submittedName>
</protein>
<feature type="region of interest" description="Disordered" evidence="1">
    <location>
        <begin position="1"/>
        <end position="55"/>
    </location>
</feature>
<evidence type="ECO:0000256" key="1">
    <source>
        <dbReference type="SAM" id="MobiDB-lite"/>
    </source>
</evidence>
<dbReference type="AlphaFoldDB" id="A0A5J9UQL1"/>
<feature type="non-terminal residue" evidence="2">
    <location>
        <position position="123"/>
    </location>
</feature>
<sequence>RNAAVSSALRIEAVSRARPKRSKREATTTAVRRPDPATKATATSSSRRPLPPACFSPEEAAKVTRYKKYMWACSFVKAIITAIRHPMVRPFRMLNVEKRVHCVRLQHEETQPMRLQSYPAFIN</sequence>
<evidence type="ECO:0000313" key="3">
    <source>
        <dbReference type="Proteomes" id="UP000324897"/>
    </source>
</evidence>
<name>A0A5J9UQL1_9POAL</name>
<gene>
    <name evidence="2" type="ORF">EJB05_28685</name>
</gene>
<accession>A0A5J9UQL1</accession>